<dbReference type="Pfam" id="PF13635">
    <property type="entry name" value="DUF4143"/>
    <property type="match status" value="1"/>
</dbReference>
<evidence type="ECO:0000259" key="1">
    <source>
        <dbReference type="Pfam" id="PF13173"/>
    </source>
</evidence>
<keyword evidence="4" id="KW-1185">Reference proteome</keyword>
<dbReference type="InterPro" id="IPR041682">
    <property type="entry name" value="AAA_14"/>
</dbReference>
<dbReference type="PANTHER" id="PTHR43566">
    <property type="entry name" value="CONSERVED PROTEIN"/>
    <property type="match status" value="1"/>
</dbReference>
<evidence type="ECO:0000313" key="4">
    <source>
        <dbReference type="Proteomes" id="UP001501303"/>
    </source>
</evidence>
<proteinExistence type="predicted"/>
<accession>A0ABN2NUR5</accession>
<dbReference type="Proteomes" id="UP001501303">
    <property type="component" value="Unassembled WGS sequence"/>
</dbReference>
<evidence type="ECO:0000313" key="3">
    <source>
        <dbReference type="EMBL" id="GAA1903729.1"/>
    </source>
</evidence>
<reference evidence="4" key="1">
    <citation type="journal article" date="2019" name="Int. J. Syst. Evol. Microbiol.">
        <title>The Global Catalogue of Microorganisms (GCM) 10K type strain sequencing project: providing services to taxonomists for standard genome sequencing and annotation.</title>
        <authorList>
            <consortium name="The Broad Institute Genomics Platform"/>
            <consortium name="The Broad Institute Genome Sequencing Center for Infectious Disease"/>
            <person name="Wu L."/>
            <person name="Ma J."/>
        </authorList>
    </citation>
    <scope>NUCLEOTIDE SEQUENCE [LARGE SCALE GENOMIC DNA]</scope>
    <source>
        <strain evidence="4">JCM 13581</strain>
    </source>
</reference>
<sequence>MATAYTTRIVDPLITELVAEMPAVSLVGPRASGKTTTASRHAATVVRLDRPDEAEAFRSAPDAVLRGLEEPVLLDEWQEAPEVLGAVKRSVDTDPRPGRYLLTGSVRAELETSTWPGTGRVIHVPMTGLTQREREGRAPDVPFIDRVVRAGAGLLRVPDEAPDLRGYLDLALTGSFPEPALRLSGRGRQRWLAGYVAQLITRDAPAADGVRDPERLRRFFEALALSTAGTVSETTLHRAAGVAPQTARSYEQLLRNLYVAEAVPAWFSNRLKRLGKTPKRYLVDPALVGAATGLDTDSILRDADLMGRLIDTFVVAQLRAELPVSDYRPRLCHLRQDGGRREIDLLIELAGHRVIALEIKAGAAPKPNSAQHLAWLRDELEDRFVHGLVLHTGPRMYELGERITAVPVCALWG</sequence>
<dbReference type="PANTHER" id="PTHR43566:SF2">
    <property type="entry name" value="DUF4143 DOMAIN-CONTAINING PROTEIN"/>
    <property type="match status" value="1"/>
</dbReference>
<dbReference type="EMBL" id="BAAAMJ010000010">
    <property type="protein sequence ID" value="GAA1903729.1"/>
    <property type="molecule type" value="Genomic_DNA"/>
</dbReference>
<dbReference type="InterPro" id="IPR025420">
    <property type="entry name" value="DUF4143"/>
</dbReference>
<evidence type="ECO:0000259" key="2">
    <source>
        <dbReference type="Pfam" id="PF13635"/>
    </source>
</evidence>
<dbReference type="SUPFAM" id="SSF52540">
    <property type="entry name" value="P-loop containing nucleoside triphosphate hydrolases"/>
    <property type="match status" value="1"/>
</dbReference>
<protein>
    <submittedName>
        <fullName evidence="3">DUF4143 domain-containing protein</fullName>
    </submittedName>
</protein>
<feature type="domain" description="AAA" evidence="1">
    <location>
        <begin position="22"/>
        <end position="133"/>
    </location>
</feature>
<feature type="domain" description="DUF4143" evidence="2">
    <location>
        <begin position="202"/>
        <end position="362"/>
    </location>
</feature>
<dbReference type="RefSeq" id="WP_344259464.1">
    <property type="nucleotide sequence ID" value="NZ_BAAAMJ010000010.1"/>
</dbReference>
<gene>
    <name evidence="3" type="ORF">GCM10009716_12120</name>
</gene>
<name>A0ABN2NUR5_9ACTN</name>
<organism evidence="3 4">
    <name type="scientific">Streptomyces sodiiphilus</name>
    <dbReference type="NCBI Taxonomy" id="226217"/>
    <lineage>
        <taxon>Bacteria</taxon>
        <taxon>Bacillati</taxon>
        <taxon>Actinomycetota</taxon>
        <taxon>Actinomycetes</taxon>
        <taxon>Kitasatosporales</taxon>
        <taxon>Streptomycetaceae</taxon>
        <taxon>Streptomyces</taxon>
    </lineage>
</organism>
<comment type="caution">
    <text evidence="3">The sequence shown here is derived from an EMBL/GenBank/DDBJ whole genome shotgun (WGS) entry which is preliminary data.</text>
</comment>
<dbReference type="Pfam" id="PF13173">
    <property type="entry name" value="AAA_14"/>
    <property type="match status" value="1"/>
</dbReference>
<dbReference type="InterPro" id="IPR027417">
    <property type="entry name" value="P-loop_NTPase"/>
</dbReference>